<comment type="domain">
    <text evidence="13">The histidine box domains are involved in binding the catalytic metal ions.</text>
</comment>
<accession>A0AAU9URZ1</accession>
<evidence type="ECO:0000256" key="2">
    <source>
        <dbReference type="ARBA" id="ARBA00009295"/>
    </source>
</evidence>
<dbReference type="InterPro" id="IPR015876">
    <property type="entry name" value="Acyl-CoA_DS"/>
</dbReference>
<evidence type="ECO:0000256" key="4">
    <source>
        <dbReference type="ARBA" id="ARBA00022692"/>
    </source>
</evidence>
<feature type="transmembrane region" description="Helical" evidence="14">
    <location>
        <begin position="68"/>
        <end position="89"/>
    </location>
</feature>
<dbReference type="PROSITE" id="PS00476">
    <property type="entry name" value="FATTY_ACID_DESATUR_1"/>
    <property type="match status" value="1"/>
</dbReference>
<keyword evidence="3 13" id="KW-0444">Lipid biosynthesis</keyword>
<keyword evidence="11 14" id="KW-0472">Membrane</keyword>
<evidence type="ECO:0000313" key="17">
    <source>
        <dbReference type="Proteomes" id="UP001153954"/>
    </source>
</evidence>
<dbReference type="PRINTS" id="PR00075">
    <property type="entry name" value="FACDDSATRASE"/>
</dbReference>
<evidence type="ECO:0000256" key="14">
    <source>
        <dbReference type="SAM" id="Phobius"/>
    </source>
</evidence>
<comment type="subcellular location">
    <subcellularLocation>
        <location evidence="1">Membrane</location>
        <topology evidence="1">Multi-pass membrane protein</topology>
    </subcellularLocation>
</comment>
<name>A0AAU9URZ1_EUPED</name>
<evidence type="ECO:0000313" key="16">
    <source>
        <dbReference type="EMBL" id="CAH2100650.1"/>
    </source>
</evidence>
<feature type="transmembrane region" description="Helical" evidence="14">
    <location>
        <begin position="39"/>
        <end position="56"/>
    </location>
</feature>
<keyword evidence="5" id="KW-0479">Metal-binding</keyword>
<keyword evidence="10" id="KW-0443">Lipid metabolism</keyword>
<dbReference type="AlphaFoldDB" id="A0AAU9URZ1"/>
<dbReference type="EMBL" id="CAKOGL010000023">
    <property type="protein sequence ID" value="CAH2100650.1"/>
    <property type="molecule type" value="Genomic_DNA"/>
</dbReference>
<dbReference type="GO" id="GO:0005789">
    <property type="term" value="C:endoplasmic reticulum membrane"/>
    <property type="evidence" value="ECO:0007669"/>
    <property type="project" value="TreeGrafter"/>
</dbReference>
<dbReference type="InterPro" id="IPR001522">
    <property type="entry name" value="FADS-1_CS"/>
</dbReference>
<gene>
    <name evidence="16" type="ORF">EEDITHA_LOCUS15485</name>
</gene>
<evidence type="ECO:0000256" key="1">
    <source>
        <dbReference type="ARBA" id="ARBA00004141"/>
    </source>
</evidence>
<keyword evidence="12 13" id="KW-0275">Fatty acid biosynthesis</keyword>
<dbReference type="GO" id="GO:0005506">
    <property type="term" value="F:iron ion binding"/>
    <property type="evidence" value="ECO:0007669"/>
    <property type="project" value="TreeGrafter"/>
</dbReference>
<evidence type="ECO:0000256" key="11">
    <source>
        <dbReference type="ARBA" id="ARBA00023136"/>
    </source>
</evidence>
<keyword evidence="9" id="KW-0408">Iron</keyword>
<comment type="cofactor">
    <cofactor evidence="13">
        <name>Fe(2+)</name>
        <dbReference type="ChEBI" id="CHEBI:29033"/>
    </cofactor>
</comment>
<dbReference type="GO" id="GO:0006636">
    <property type="term" value="P:unsaturated fatty acid biosynthetic process"/>
    <property type="evidence" value="ECO:0007669"/>
    <property type="project" value="TreeGrafter"/>
</dbReference>
<keyword evidence="17" id="KW-1185">Reference proteome</keyword>
<dbReference type="GO" id="GO:0004768">
    <property type="term" value="F:stearoyl-CoA 9-desaturase activity"/>
    <property type="evidence" value="ECO:0007669"/>
    <property type="project" value="TreeGrafter"/>
</dbReference>
<dbReference type="Proteomes" id="UP001153954">
    <property type="component" value="Unassembled WGS sequence"/>
</dbReference>
<keyword evidence="8 13" id="KW-0560">Oxidoreductase</keyword>
<evidence type="ECO:0000256" key="9">
    <source>
        <dbReference type="ARBA" id="ARBA00023004"/>
    </source>
</evidence>
<keyword evidence="7 14" id="KW-1133">Transmembrane helix</keyword>
<evidence type="ECO:0000256" key="5">
    <source>
        <dbReference type="ARBA" id="ARBA00022723"/>
    </source>
</evidence>
<feature type="domain" description="Fatty acid desaturase" evidence="15">
    <location>
        <begin position="63"/>
        <end position="270"/>
    </location>
</feature>
<comment type="caution">
    <text evidence="16">The sequence shown here is derived from an EMBL/GenBank/DDBJ whole genome shotgun (WGS) entry which is preliminary data.</text>
</comment>
<reference evidence="16" key="1">
    <citation type="submission" date="2022-03" db="EMBL/GenBank/DDBJ databases">
        <authorList>
            <person name="Tunstrom K."/>
        </authorList>
    </citation>
    <scope>NUCLEOTIDE SEQUENCE</scope>
</reference>
<protein>
    <recommendedName>
        <fullName evidence="15">Fatty acid desaturase domain-containing protein</fullName>
    </recommendedName>
</protein>
<organism evidence="16 17">
    <name type="scientific">Euphydryas editha</name>
    <name type="common">Edith's checkerspot</name>
    <dbReference type="NCBI Taxonomy" id="104508"/>
    <lineage>
        <taxon>Eukaryota</taxon>
        <taxon>Metazoa</taxon>
        <taxon>Ecdysozoa</taxon>
        <taxon>Arthropoda</taxon>
        <taxon>Hexapoda</taxon>
        <taxon>Insecta</taxon>
        <taxon>Pterygota</taxon>
        <taxon>Neoptera</taxon>
        <taxon>Endopterygota</taxon>
        <taxon>Lepidoptera</taxon>
        <taxon>Glossata</taxon>
        <taxon>Ditrysia</taxon>
        <taxon>Papilionoidea</taxon>
        <taxon>Nymphalidae</taxon>
        <taxon>Nymphalinae</taxon>
        <taxon>Euphydryas</taxon>
    </lineage>
</organism>
<keyword evidence="6" id="KW-0276">Fatty acid metabolism</keyword>
<evidence type="ECO:0000256" key="12">
    <source>
        <dbReference type="ARBA" id="ARBA00023160"/>
    </source>
</evidence>
<dbReference type="PANTHER" id="PTHR11351">
    <property type="entry name" value="ACYL-COA DESATURASE"/>
    <property type="match status" value="1"/>
</dbReference>
<dbReference type="InterPro" id="IPR005804">
    <property type="entry name" value="FA_desaturase_dom"/>
</dbReference>
<evidence type="ECO:0000256" key="10">
    <source>
        <dbReference type="ARBA" id="ARBA00023098"/>
    </source>
</evidence>
<feature type="transmembrane region" description="Helical" evidence="14">
    <location>
        <begin position="216"/>
        <end position="236"/>
    </location>
</feature>
<evidence type="ECO:0000256" key="6">
    <source>
        <dbReference type="ARBA" id="ARBA00022832"/>
    </source>
</evidence>
<dbReference type="CDD" id="cd03505">
    <property type="entry name" value="Delta9-FADS-like"/>
    <property type="match status" value="1"/>
</dbReference>
<dbReference type="Pfam" id="PF00487">
    <property type="entry name" value="FA_desaturase"/>
    <property type="match status" value="1"/>
</dbReference>
<sequence length="328" mass="37916">MLHASTTDTITEQPRNDEIHFERLVAPQAAPRKYEIVKFNLLTFGYGHLAAFYGLYLACTVATWQTIIFHYIIYTLAAIGVTAGAHRLWTHKAYKAKMPLQIILMVMNTFAFQNTVVDWVRDHRMHHKYSDTDADPHNATRGFFYSHMGWLFVRKHEEVKKRGKFIDMSDIYSNPVLMFQKKYAIPFIGTLCFLLPTVIPMYFFGETLNTAWHITILRYICNLHGTFLVNSAAHIYGNKPYDISIKPSQNLLVSLIAYGEGFHNYHHVFPWDYKTAELGNNALNWTTLFIDFFAWLGWAYDLKTASDDLIKSRSMRTGDGSSSWGIKI</sequence>
<evidence type="ECO:0000256" key="13">
    <source>
        <dbReference type="RuleBase" id="RU000581"/>
    </source>
</evidence>
<feature type="transmembrane region" description="Helical" evidence="14">
    <location>
        <begin position="183"/>
        <end position="204"/>
    </location>
</feature>
<keyword evidence="4 13" id="KW-0812">Transmembrane</keyword>
<evidence type="ECO:0000256" key="7">
    <source>
        <dbReference type="ARBA" id="ARBA00022989"/>
    </source>
</evidence>
<evidence type="ECO:0000259" key="15">
    <source>
        <dbReference type="Pfam" id="PF00487"/>
    </source>
</evidence>
<dbReference type="PANTHER" id="PTHR11351:SF31">
    <property type="entry name" value="DESATURASE 1, ISOFORM A-RELATED"/>
    <property type="match status" value="1"/>
</dbReference>
<evidence type="ECO:0000256" key="8">
    <source>
        <dbReference type="ARBA" id="ARBA00023002"/>
    </source>
</evidence>
<proteinExistence type="inferred from homology"/>
<evidence type="ECO:0000256" key="3">
    <source>
        <dbReference type="ARBA" id="ARBA00022516"/>
    </source>
</evidence>
<comment type="similarity">
    <text evidence="2 13">Belongs to the fatty acid desaturase type 1 family.</text>
</comment>